<dbReference type="OrthoDB" id="422386at2"/>
<organism evidence="1 2">
    <name type="scientific">Anabaena cylindrica (strain ATCC 27899 / PCC 7122)</name>
    <dbReference type="NCBI Taxonomy" id="272123"/>
    <lineage>
        <taxon>Bacteria</taxon>
        <taxon>Bacillati</taxon>
        <taxon>Cyanobacteriota</taxon>
        <taxon>Cyanophyceae</taxon>
        <taxon>Nostocales</taxon>
        <taxon>Nostocaceae</taxon>
        <taxon>Anabaena</taxon>
    </lineage>
</organism>
<dbReference type="RefSeq" id="WP_015213644.1">
    <property type="nucleotide sequence ID" value="NC_019771.1"/>
</dbReference>
<dbReference type="HOGENOM" id="CLU_103642_0_0_3"/>
<dbReference type="PATRIC" id="fig|272123.3.peg.1623"/>
<dbReference type="KEGG" id="acy:Anacy_1485"/>
<dbReference type="STRING" id="272123.Anacy_1485"/>
<reference evidence="2" key="1">
    <citation type="journal article" date="2013" name="Proc. Natl. Acad. Sci. U.S.A.">
        <title>Improving the coverage of the cyanobacterial phylum using diversity-driven genome sequencing.</title>
        <authorList>
            <person name="Shih P.M."/>
            <person name="Wu D."/>
            <person name="Latifi A."/>
            <person name="Axen S.D."/>
            <person name="Fewer D.P."/>
            <person name="Talla E."/>
            <person name="Calteau A."/>
            <person name="Cai F."/>
            <person name="Tandeau de Marsac N."/>
            <person name="Rippka R."/>
            <person name="Herdman M."/>
            <person name="Sivonen K."/>
            <person name="Coursin T."/>
            <person name="Laurent T."/>
            <person name="Goodwin L."/>
            <person name="Nolan M."/>
            <person name="Davenport K.W."/>
            <person name="Han C.S."/>
            <person name="Rubin E.M."/>
            <person name="Eisen J.A."/>
            <person name="Woyke T."/>
            <person name="Gugger M."/>
            <person name="Kerfeld C.A."/>
        </authorList>
    </citation>
    <scope>NUCLEOTIDE SEQUENCE [LARGE SCALE GENOMIC DNA]</scope>
    <source>
        <strain evidence="2">ATCC 27899 / PCC 7122</strain>
    </source>
</reference>
<dbReference type="eggNOG" id="ENOG50334MY">
    <property type="taxonomic scope" value="Bacteria"/>
</dbReference>
<dbReference type="AlphaFoldDB" id="K9ZE31"/>
<evidence type="ECO:0000313" key="1">
    <source>
        <dbReference type="EMBL" id="AFZ56994.1"/>
    </source>
</evidence>
<keyword evidence="2" id="KW-1185">Reference proteome</keyword>
<evidence type="ECO:0000313" key="2">
    <source>
        <dbReference type="Proteomes" id="UP000010474"/>
    </source>
</evidence>
<name>K9ZE31_ANACC</name>
<dbReference type="EMBL" id="CP003659">
    <property type="protein sequence ID" value="AFZ56994.1"/>
    <property type="molecule type" value="Genomic_DNA"/>
</dbReference>
<gene>
    <name evidence="1" type="ordered locus">Anacy_1485</name>
</gene>
<accession>K9ZE31</accession>
<dbReference type="Proteomes" id="UP000010474">
    <property type="component" value="Chromosome"/>
</dbReference>
<protein>
    <submittedName>
        <fullName evidence="1">Uncharacterized protein</fullName>
    </submittedName>
</protein>
<sequence>MINKINGLHTCQDLKSSVDLELLEILLQPEDAAYPWNPDDQESEAYFNKLEQQLGWQDLVEEHLATQTQDFYHNLDAIWTQVYHSKTDHDEQPAKSLQASLHSAFAACVPANWLNAIAQKAAAIISLEQSASEKLVECIQALLPTWDTDDLLVLARPFAYSMRSSEQQHLTSVISNIENREWSSLSEIEQAKVSLAIADYALKQLSS</sequence>
<proteinExistence type="predicted"/>